<name>A0AAV4TTG8_CAEEX</name>
<dbReference type="AlphaFoldDB" id="A0AAV4TTG8"/>
<protein>
    <submittedName>
        <fullName evidence="1">Uncharacterized protein</fullName>
    </submittedName>
</protein>
<reference evidence="1 2" key="1">
    <citation type="submission" date="2021-06" db="EMBL/GenBank/DDBJ databases">
        <title>Caerostris extrusa draft genome.</title>
        <authorList>
            <person name="Kono N."/>
            <person name="Arakawa K."/>
        </authorList>
    </citation>
    <scope>NUCLEOTIDE SEQUENCE [LARGE SCALE GENOMIC DNA]</scope>
</reference>
<organism evidence="1 2">
    <name type="scientific">Caerostris extrusa</name>
    <name type="common">Bark spider</name>
    <name type="synonym">Caerostris bankana</name>
    <dbReference type="NCBI Taxonomy" id="172846"/>
    <lineage>
        <taxon>Eukaryota</taxon>
        <taxon>Metazoa</taxon>
        <taxon>Ecdysozoa</taxon>
        <taxon>Arthropoda</taxon>
        <taxon>Chelicerata</taxon>
        <taxon>Arachnida</taxon>
        <taxon>Araneae</taxon>
        <taxon>Araneomorphae</taxon>
        <taxon>Entelegynae</taxon>
        <taxon>Araneoidea</taxon>
        <taxon>Araneidae</taxon>
        <taxon>Caerostris</taxon>
    </lineage>
</organism>
<sequence length="114" mass="12711">MDAREGIGRPLKPKRKVPVVIKNGADSTEGGCPFQQVVRPLGHGTIWKSKQFFAPNIDARSRFFLIVSSLPNRPWRKAGICLERSCKRYPRRSGEEILATEMKATVIFGAKVSA</sequence>
<gene>
    <name evidence="1" type="ORF">CEXT_316521</name>
</gene>
<dbReference type="EMBL" id="BPLR01011751">
    <property type="protein sequence ID" value="GIY48786.1"/>
    <property type="molecule type" value="Genomic_DNA"/>
</dbReference>
<evidence type="ECO:0000313" key="1">
    <source>
        <dbReference type="EMBL" id="GIY48786.1"/>
    </source>
</evidence>
<dbReference type="Proteomes" id="UP001054945">
    <property type="component" value="Unassembled WGS sequence"/>
</dbReference>
<accession>A0AAV4TTG8</accession>
<keyword evidence="2" id="KW-1185">Reference proteome</keyword>
<comment type="caution">
    <text evidence="1">The sequence shown here is derived from an EMBL/GenBank/DDBJ whole genome shotgun (WGS) entry which is preliminary data.</text>
</comment>
<proteinExistence type="predicted"/>
<evidence type="ECO:0000313" key="2">
    <source>
        <dbReference type="Proteomes" id="UP001054945"/>
    </source>
</evidence>